<comment type="caution">
    <text evidence="1">The sequence shown here is derived from an EMBL/GenBank/DDBJ whole genome shotgun (WGS) entry which is preliminary data.</text>
</comment>
<evidence type="ECO:0000313" key="1">
    <source>
        <dbReference type="EMBL" id="MCH97958.1"/>
    </source>
</evidence>
<dbReference type="Proteomes" id="UP000265520">
    <property type="component" value="Unassembled WGS sequence"/>
</dbReference>
<evidence type="ECO:0000313" key="2">
    <source>
        <dbReference type="Proteomes" id="UP000265520"/>
    </source>
</evidence>
<reference evidence="1 2" key="1">
    <citation type="journal article" date="2018" name="Front. Plant Sci.">
        <title>Red Clover (Trifolium pratense) and Zigzag Clover (T. medium) - A Picture of Genomic Similarities and Differences.</title>
        <authorList>
            <person name="Dluhosova J."/>
            <person name="Istvanek J."/>
            <person name="Nedelnik J."/>
            <person name="Repkova J."/>
        </authorList>
    </citation>
    <scope>NUCLEOTIDE SEQUENCE [LARGE SCALE GENOMIC DNA]</scope>
    <source>
        <strain evidence="2">cv. 10/8</strain>
        <tissue evidence="1">Leaf</tissue>
    </source>
</reference>
<gene>
    <name evidence="1" type="ORF">A2U01_0018956</name>
</gene>
<proteinExistence type="predicted"/>
<keyword evidence="2" id="KW-1185">Reference proteome</keyword>
<accession>A0A392NFU7</accession>
<dbReference type="EMBL" id="LXQA010036345">
    <property type="protein sequence ID" value="MCH97958.1"/>
    <property type="molecule type" value="Genomic_DNA"/>
</dbReference>
<protein>
    <submittedName>
        <fullName evidence="1">Uncharacterized protein</fullName>
    </submittedName>
</protein>
<name>A0A392NFU7_9FABA</name>
<organism evidence="1 2">
    <name type="scientific">Trifolium medium</name>
    <dbReference type="NCBI Taxonomy" id="97028"/>
    <lineage>
        <taxon>Eukaryota</taxon>
        <taxon>Viridiplantae</taxon>
        <taxon>Streptophyta</taxon>
        <taxon>Embryophyta</taxon>
        <taxon>Tracheophyta</taxon>
        <taxon>Spermatophyta</taxon>
        <taxon>Magnoliopsida</taxon>
        <taxon>eudicotyledons</taxon>
        <taxon>Gunneridae</taxon>
        <taxon>Pentapetalae</taxon>
        <taxon>rosids</taxon>
        <taxon>fabids</taxon>
        <taxon>Fabales</taxon>
        <taxon>Fabaceae</taxon>
        <taxon>Papilionoideae</taxon>
        <taxon>50 kb inversion clade</taxon>
        <taxon>NPAAA clade</taxon>
        <taxon>Hologalegina</taxon>
        <taxon>IRL clade</taxon>
        <taxon>Trifolieae</taxon>
        <taxon>Trifolium</taxon>
    </lineage>
</organism>
<sequence length="207" mass="23523">MVSSPRLRSPGTHSASAIIPVPEKSSIAQHKEIFTVLFDPPSFLIVYSIVCHLWKKSKMKKFLPLPPLQKSQQQSIHIQEPLIDSISEAKEIQGCIVKIRENEKFKNLELLNQEVKVGEKFHKVKAKTSNHIGDISFATIAKLKKDFPKSMDLVEDSRRDYFSITVKNHSTSSFASHVLEGTVLLDLDFVSIQMCRLLHRINNTMSK</sequence>
<dbReference type="AlphaFoldDB" id="A0A392NFU7"/>